<accession>A0ABX0U560</accession>
<keyword evidence="2" id="KW-1185">Reference proteome</keyword>
<dbReference type="Proteomes" id="UP000788153">
    <property type="component" value="Unassembled WGS sequence"/>
</dbReference>
<protein>
    <submittedName>
        <fullName evidence="1">Uncharacterized protein</fullName>
    </submittedName>
</protein>
<proteinExistence type="predicted"/>
<name>A0ABX0U560_9SPHN</name>
<dbReference type="EMBL" id="JAASQP010000001">
    <property type="protein sequence ID" value="NIJ23913.1"/>
    <property type="molecule type" value="Genomic_DNA"/>
</dbReference>
<evidence type="ECO:0000313" key="1">
    <source>
        <dbReference type="EMBL" id="NIJ23913.1"/>
    </source>
</evidence>
<dbReference type="RefSeq" id="WP_166745457.1">
    <property type="nucleotide sequence ID" value="NZ_VDYR01000003.1"/>
</dbReference>
<comment type="caution">
    <text evidence="1">The sequence shown here is derived from an EMBL/GenBank/DDBJ whole genome shotgun (WGS) entry which is preliminary data.</text>
</comment>
<sequence>MVTLEFDGYWSAPGGSATHGLALWFDPSRPSAVIEEFGNSDRLAFPSGDLVRNTPTEILFARYANIDNFVIEDALQILKNGPGSNLPQFRYTTAGFLGRGHGIVLAATTNRPFSQDRRYWFGIGSRTKEPDLPTAGSVQFSQLFQRSSGYFRPGNVSTYDLAGMQSFEVKASAAASVDFTEKVVHLALNIQNGETFRLPLSVEIDDTTLRREPGFGATYAATIEQNGLFISLKFCINGPDANEAVLTYAVRDDLSGGNDAIAYGIVLMKAGMS</sequence>
<gene>
    <name evidence="1" type="ORF">FHT01_001455</name>
</gene>
<reference evidence="1 2" key="1">
    <citation type="submission" date="2020-03" db="EMBL/GenBank/DDBJ databases">
        <title>Genomic Encyclopedia of Type Strains, Phase IV (KMG-IV): sequencing the most valuable type-strain genomes for metagenomic binning, comparative biology and taxonomic classification.</title>
        <authorList>
            <person name="Goeker M."/>
        </authorList>
    </citation>
    <scope>NUCLEOTIDE SEQUENCE [LARGE SCALE GENOMIC DNA]</scope>
    <source>
        <strain evidence="1 2">DSM 22753</strain>
    </source>
</reference>
<organism evidence="1 2">
    <name type="scientific">Sphingomonas japonica</name>
    <dbReference type="NCBI Taxonomy" id="511662"/>
    <lineage>
        <taxon>Bacteria</taxon>
        <taxon>Pseudomonadati</taxon>
        <taxon>Pseudomonadota</taxon>
        <taxon>Alphaproteobacteria</taxon>
        <taxon>Sphingomonadales</taxon>
        <taxon>Sphingomonadaceae</taxon>
        <taxon>Sphingomonas</taxon>
    </lineage>
</organism>
<evidence type="ECO:0000313" key="2">
    <source>
        <dbReference type="Proteomes" id="UP000788153"/>
    </source>
</evidence>